<dbReference type="Pfam" id="PF00499">
    <property type="entry name" value="Oxidored_q3"/>
    <property type="match status" value="1"/>
</dbReference>
<evidence type="ECO:0000256" key="16">
    <source>
        <dbReference type="SAM" id="SignalP"/>
    </source>
</evidence>
<evidence type="ECO:0000256" key="14">
    <source>
        <dbReference type="ARBA" id="ARBA00049551"/>
    </source>
</evidence>
<dbReference type="PANTHER" id="PTHR11435">
    <property type="entry name" value="NADH UBIQUINONE OXIDOREDUCTASE SUBUNIT ND6"/>
    <property type="match status" value="1"/>
</dbReference>
<dbReference type="AlphaFoldDB" id="A0A0F7LAE9"/>
<keyword evidence="6 15" id="KW-0679">Respiratory chain</keyword>
<evidence type="ECO:0000256" key="13">
    <source>
        <dbReference type="ARBA" id="ARBA00023136"/>
    </source>
</evidence>
<feature type="transmembrane region" description="Helical" evidence="15">
    <location>
        <begin position="87"/>
        <end position="106"/>
    </location>
</feature>
<comment type="subcellular location">
    <subcellularLocation>
        <location evidence="1 15">Mitochondrion membrane</location>
        <topology evidence="1 15">Multi-pass membrane protein</topology>
    </subcellularLocation>
</comment>
<keyword evidence="12 15" id="KW-0496">Mitochondrion</keyword>
<evidence type="ECO:0000256" key="7">
    <source>
        <dbReference type="ARBA" id="ARBA00022692"/>
    </source>
</evidence>
<name>A0A0F7LAE9_9TELE</name>
<dbReference type="InterPro" id="IPR001457">
    <property type="entry name" value="NADH_UbQ/plastoQ_OxRdtase_su6"/>
</dbReference>
<evidence type="ECO:0000256" key="6">
    <source>
        <dbReference type="ARBA" id="ARBA00022660"/>
    </source>
</evidence>
<organism evidence="17">
    <name type="scientific">Triplophysa strauchii</name>
    <name type="common">spotted thicklip loach</name>
    <dbReference type="NCBI Taxonomy" id="1620450"/>
    <lineage>
        <taxon>Eukaryota</taxon>
        <taxon>Metazoa</taxon>
        <taxon>Chordata</taxon>
        <taxon>Craniata</taxon>
        <taxon>Vertebrata</taxon>
        <taxon>Euteleostomi</taxon>
        <taxon>Actinopterygii</taxon>
        <taxon>Neopterygii</taxon>
        <taxon>Teleostei</taxon>
        <taxon>Ostariophysi</taxon>
        <taxon>Cypriniformes</taxon>
        <taxon>Nemacheilidae</taxon>
        <taxon>Triplophysa</taxon>
    </lineage>
</organism>
<proteinExistence type="inferred from homology"/>
<feature type="chain" id="PRO_5002518217" description="NADH-ubiquinone oxidoreductase chain 6" evidence="16">
    <location>
        <begin position="19"/>
        <end position="181"/>
    </location>
</feature>
<evidence type="ECO:0000256" key="4">
    <source>
        <dbReference type="ARBA" id="ARBA00021095"/>
    </source>
</evidence>
<evidence type="ECO:0000256" key="3">
    <source>
        <dbReference type="ARBA" id="ARBA00012944"/>
    </source>
</evidence>
<keyword evidence="13 15" id="KW-0472">Membrane</keyword>
<evidence type="ECO:0000256" key="10">
    <source>
        <dbReference type="ARBA" id="ARBA00022989"/>
    </source>
</evidence>
<keyword evidence="10 15" id="KW-1133">Transmembrane helix</keyword>
<sequence>MTYLVPLLLMALIVGLVAVASNPAPYFAAFGLVVAAGVGCGVLAGHGGSFLSLVLFLIYLGGMLVVFAYSAALAAEPFAETWGERSVIGYVLIYLLGVGVVVGLLWETWYEGSWVVIDGLKEFPMPRGDISGVAMMYPSGGGLPIISAWVLLLTLFVVLELTRGLGRGTLRAVHMAVNSTA</sequence>
<evidence type="ECO:0000256" key="2">
    <source>
        <dbReference type="ARBA" id="ARBA00005698"/>
    </source>
</evidence>
<dbReference type="Gene3D" id="1.20.120.1200">
    <property type="entry name" value="NADH-ubiquinone/plastoquinone oxidoreductase chain 6, subunit NuoJ"/>
    <property type="match status" value="1"/>
</dbReference>
<keyword evidence="7 15" id="KW-0812">Transmembrane</keyword>
<dbReference type="InterPro" id="IPR042106">
    <property type="entry name" value="Nuo/plastoQ_OxRdtase_6_NuoJ"/>
</dbReference>
<keyword evidence="8 15" id="KW-1278">Translocase</keyword>
<accession>A0A0F7LAE9</accession>
<dbReference type="PANTHER" id="PTHR11435:SF1">
    <property type="entry name" value="NADH-UBIQUINONE OXIDOREDUCTASE CHAIN 6"/>
    <property type="match status" value="1"/>
</dbReference>
<protein>
    <recommendedName>
        <fullName evidence="4 15">NADH-ubiquinone oxidoreductase chain 6</fullName>
        <ecNumber evidence="3 15">7.1.1.2</ecNumber>
    </recommendedName>
</protein>
<keyword evidence="9 15" id="KW-0249">Electron transport</keyword>
<feature type="transmembrane region" description="Helical" evidence="15">
    <location>
        <begin position="141"/>
        <end position="161"/>
    </location>
</feature>
<keyword evidence="16" id="KW-0732">Signal</keyword>
<comment type="catalytic activity">
    <reaction evidence="14 15">
        <text>a ubiquinone + NADH + 5 H(+)(in) = a ubiquinol + NAD(+) + 4 H(+)(out)</text>
        <dbReference type="Rhea" id="RHEA:29091"/>
        <dbReference type="Rhea" id="RHEA-COMP:9565"/>
        <dbReference type="Rhea" id="RHEA-COMP:9566"/>
        <dbReference type="ChEBI" id="CHEBI:15378"/>
        <dbReference type="ChEBI" id="CHEBI:16389"/>
        <dbReference type="ChEBI" id="CHEBI:17976"/>
        <dbReference type="ChEBI" id="CHEBI:57540"/>
        <dbReference type="ChEBI" id="CHEBI:57945"/>
        <dbReference type="EC" id="7.1.1.2"/>
    </reaction>
</comment>
<evidence type="ECO:0000313" key="17">
    <source>
        <dbReference type="EMBL" id="AKH49721.1"/>
    </source>
</evidence>
<comment type="function">
    <text evidence="15">Core subunit of the mitochondrial membrane respiratory chain NADH dehydrogenase (Complex I) which catalyzes electron transfer from NADH through the respiratory chain, using ubiquinone as an electron acceptor. Essential for the catalytic activity and assembly of complex I.</text>
</comment>
<evidence type="ECO:0000256" key="15">
    <source>
        <dbReference type="RuleBase" id="RU004430"/>
    </source>
</evidence>
<keyword evidence="15" id="KW-0830">Ubiquinone</keyword>
<dbReference type="GO" id="GO:0008137">
    <property type="term" value="F:NADH dehydrogenase (ubiquinone) activity"/>
    <property type="evidence" value="ECO:0007669"/>
    <property type="project" value="UniProtKB-UniRule"/>
</dbReference>
<evidence type="ECO:0000256" key="8">
    <source>
        <dbReference type="ARBA" id="ARBA00022967"/>
    </source>
</evidence>
<feature type="signal peptide" evidence="16">
    <location>
        <begin position="1"/>
        <end position="18"/>
    </location>
</feature>
<dbReference type="InterPro" id="IPR050269">
    <property type="entry name" value="ComplexI_Subunit6"/>
</dbReference>
<evidence type="ECO:0000256" key="9">
    <source>
        <dbReference type="ARBA" id="ARBA00022982"/>
    </source>
</evidence>
<dbReference type="GO" id="GO:0031966">
    <property type="term" value="C:mitochondrial membrane"/>
    <property type="evidence" value="ECO:0007669"/>
    <property type="project" value="UniProtKB-SubCell"/>
</dbReference>
<dbReference type="EMBL" id="KP979754">
    <property type="protein sequence ID" value="AKH49721.1"/>
    <property type="molecule type" value="Genomic_DNA"/>
</dbReference>
<evidence type="ECO:0000256" key="1">
    <source>
        <dbReference type="ARBA" id="ARBA00004225"/>
    </source>
</evidence>
<keyword evidence="5 15" id="KW-0813">Transport</keyword>
<gene>
    <name evidence="17" type="primary">ND6</name>
</gene>
<feature type="transmembrane region" description="Helical" evidence="15">
    <location>
        <begin position="51"/>
        <end position="75"/>
    </location>
</feature>
<evidence type="ECO:0000256" key="12">
    <source>
        <dbReference type="ARBA" id="ARBA00023128"/>
    </source>
</evidence>
<reference evidence="17" key="1">
    <citation type="submission" date="2015-03" db="EMBL/GenBank/DDBJ databases">
        <authorList>
            <person name="Han M."/>
            <person name="Lu J."/>
            <person name="Sun X."/>
        </authorList>
    </citation>
    <scope>NUCLEOTIDE SEQUENCE</scope>
</reference>
<dbReference type="EC" id="7.1.1.2" evidence="3 15"/>
<evidence type="ECO:0000256" key="5">
    <source>
        <dbReference type="ARBA" id="ARBA00022448"/>
    </source>
</evidence>
<keyword evidence="11 15" id="KW-0520">NAD</keyword>
<evidence type="ECO:0000256" key="11">
    <source>
        <dbReference type="ARBA" id="ARBA00023027"/>
    </source>
</evidence>
<geneLocation type="mitochondrion" evidence="17"/>
<comment type="similarity">
    <text evidence="2 15">Belongs to the complex I subunit 6 family.</text>
</comment>